<accession>A0AB39XWX8</accession>
<dbReference type="Pfam" id="PF00550">
    <property type="entry name" value="PP-binding"/>
    <property type="match status" value="1"/>
</dbReference>
<organism evidence="2">
    <name type="scientific">Streptomyces sp. R33</name>
    <dbReference type="NCBI Taxonomy" id="3238629"/>
    <lineage>
        <taxon>Bacteria</taxon>
        <taxon>Bacillati</taxon>
        <taxon>Actinomycetota</taxon>
        <taxon>Actinomycetes</taxon>
        <taxon>Kitasatosporales</taxon>
        <taxon>Streptomycetaceae</taxon>
        <taxon>Streptomyces</taxon>
    </lineage>
</organism>
<dbReference type="InterPro" id="IPR009081">
    <property type="entry name" value="PP-bd_ACP"/>
</dbReference>
<dbReference type="PROSITE" id="PS50075">
    <property type="entry name" value="CARRIER"/>
    <property type="match status" value="1"/>
</dbReference>
<proteinExistence type="predicted"/>
<dbReference type="AlphaFoldDB" id="A0AB39XWX8"/>
<name>A0AB39XWX8_9ACTN</name>
<reference evidence="2" key="1">
    <citation type="submission" date="2024-08" db="EMBL/GenBank/DDBJ databases">
        <authorList>
            <person name="Yu S.T."/>
        </authorList>
    </citation>
    <scope>NUCLEOTIDE SEQUENCE</scope>
    <source>
        <strain evidence="2">R33</strain>
    </source>
</reference>
<dbReference type="SUPFAM" id="SSF47336">
    <property type="entry name" value="ACP-like"/>
    <property type="match status" value="1"/>
</dbReference>
<sequence length="83" mass="8945">MTTSAPESVLDALSELLIERLEIPSDEVRASAPMRDLLTDSLMIVEMAVAVHDTLGITVGEEELRDATLAEFAAFVAARRTDG</sequence>
<protein>
    <submittedName>
        <fullName evidence="2">Acyl carrier protein</fullName>
    </submittedName>
</protein>
<evidence type="ECO:0000259" key="1">
    <source>
        <dbReference type="PROSITE" id="PS50075"/>
    </source>
</evidence>
<feature type="domain" description="Carrier" evidence="1">
    <location>
        <begin position="7"/>
        <end position="83"/>
    </location>
</feature>
<dbReference type="EMBL" id="CP165727">
    <property type="protein sequence ID" value="XDV62368.1"/>
    <property type="molecule type" value="Genomic_DNA"/>
</dbReference>
<dbReference type="InterPro" id="IPR036736">
    <property type="entry name" value="ACP-like_sf"/>
</dbReference>
<gene>
    <name evidence="2" type="ORF">AB5J51_05150</name>
</gene>
<evidence type="ECO:0000313" key="2">
    <source>
        <dbReference type="EMBL" id="XDV62368.1"/>
    </source>
</evidence>
<dbReference type="Gene3D" id="1.10.1200.10">
    <property type="entry name" value="ACP-like"/>
    <property type="match status" value="1"/>
</dbReference>
<dbReference type="RefSeq" id="WP_168724209.1">
    <property type="nucleotide sequence ID" value="NZ_CP165727.1"/>
</dbReference>